<dbReference type="InParanoid" id="A0DQ08"/>
<reference evidence="1 2" key="1">
    <citation type="journal article" date="2006" name="Nature">
        <title>Global trends of whole-genome duplications revealed by the ciliate Paramecium tetraurelia.</title>
        <authorList>
            <consortium name="Genoscope"/>
            <person name="Aury J.-M."/>
            <person name="Jaillon O."/>
            <person name="Duret L."/>
            <person name="Noel B."/>
            <person name="Jubin C."/>
            <person name="Porcel B.M."/>
            <person name="Segurens B."/>
            <person name="Daubin V."/>
            <person name="Anthouard V."/>
            <person name="Aiach N."/>
            <person name="Arnaiz O."/>
            <person name="Billaut A."/>
            <person name="Beisson J."/>
            <person name="Blanc I."/>
            <person name="Bouhouche K."/>
            <person name="Camara F."/>
            <person name="Duharcourt S."/>
            <person name="Guigo R."/>
            <person name="Gogendeau D."/>
            <person name="Katinka M."/>
            <person name="Keller A.-M."/>
            <person name="Kissmehl R."/>
            <person name="Klotz C."/>
            <person name="Koll F."/>
            <person name="Le Moue A."/>
            <person name="Lepere C."/>
            <person name="Malinsky S."/>
            <person name="Nowacki M."/>
            <person name="Nowak J.K."/>
            <person name="Plattner H."/>
            <person name="Poulain J."/>
            <person name="Ruiz F."/>
            <person name="Serrano V."/>
            <person name="Zagulski M."/>
            <person name="Dessen P."/>
            <person name="Betermier M."/>
            <person name="Weissenbach J."/>
            <person name="Scarpelli C."/>
            <person name="Schachter V."/>
            <person name="Sperling L."/>
            <person name="Meyer E."/>
            <person name="Cohen J."/>
            <person name="Wincker P."/>
        </authorList>
    </citation>
    <scope>NUCLEOTIDE SEQUENCE [LARGE SCALE GENOMIC DNA]</scope>
    <source>
        <strain evidence="1 2">Stock d4-2</strain>
    </source>
</reference>
<gene>
    <name evidence="1" type="ORF">GSPATT00002525001</name>
</gene>
<accession>A0DQ08</accession>
<keyword evidence="2" id="KW-1185">Reference proteome</keyword>
<proteinExistence type="predicted"/>
<name>A0DQ08_PARTE</name>
<dbReference type="Proteomes" id="UP000000600">
    <property type="component" value="Unassembled WGS sequence"/>
</dbReference>
<dbReference type="OMA" id="VRISEQW"/>
<dbReference type="OrthoDB" id="10286553at2759"/>
<dbReference type="AlphaFoldDB" id="A0DQ08"/>
<dbReference type="HOGENOM" id="CLU_1392590_0_0_1"/>
<protein>
    <submittedName>
        <fullName evidence="1">Uncharacterized protein</fullName>
    </submittedName>
</protein>
<evidence type="ECO:0000313" key="1">
    <source>
        <dbReference type="EMBL" id="CAK85125.1"/>
    </source>
</evidence>
<dbReference type="RefSeq" id="XP_001452522.1">
    <property type="nucleotide sequence ID" value="XM_001452485.1"/>
</dbReference>
<evidence type="ECO:0000313" key="2">
    <source>
        <dbReference type="Proteomes" id="UP000000600"/>
    </source>
</evidence>
<dbReference type="KEGG" id="ptm:GSPATT00002525001"/>
<sequence>MRNLTPDKAFRIKKQSIFELNFSEEPKSTKIHSRQINQKPVETQFQAYTKNKVIKLKDTPHTHSKIQSLKSKLVRIFKDNKEQSSLEILTEQKGKSFLEELKEPPMLNLQGLQRMANSNENNPFFLNRPRNPKQFRKCYFRYPTDAIEKLDRSTIVTPQPLLRRYTALLKPRVRISEQWNELNGWQTKDESITNLF</sequence>
<dbReference type="GeneID" id="5038307"/>
<organism evidence="1 2">
    <name type="scientific">Paramecium tetraurelia</name>
    <dbReference type="NCBI Taxonomy" id="5888"/>
    <lineage>
        <taxon>Eukaryota</taxon>
        <taxon>Sar</taxon>
        <taxon>Alveolata</taxon>
        <taxon>Ciliophora</taxon>
        <taxon>Intramacronucleata</taxon>
        <taxon>Oligohymenophorea</taxon>
        <taxon>Peniculida</taxon>
        <taxon>Parameciidae</taxon>
        <taxon>Paramecium</taxon>
    </lineage>
</organism>
<dbReference type="EMBL" id="CT868540">
    <property type="protein sequence ID" value="CAK85125.1"/>
    <property type="molecule type" value="Genomic_DNA"/>
</dbReference>